<protein>
    <submittedName>
        <fullName evidence="2">Alpha-ribazole phosphatase</fullName>
    </submittedName>
</protein>
<dbReference type="PANTHER" id="PTHR48100:SF1">
    <property type="entry name" value="HISTIDINE PHOSPHATASE FAMILY PROTEIN-RELATED"/>
    <property type="match status" value="1"/>
</dbReference>
<feature type="binding site" evidence="1">
    <location>
        <position position="62"/>
    </location>
    <ligand>
        <name>substrate</name>
    </ligand>
</feature>
<dbReference type="GO" id="GO:0016791">
    <property type="term" value="F:phosphatase activity"/>
    <property type="evidence" value="ECO:0007669"/>
    <property type="project" value="TreeGrafter"/>
</dbReference>
<dbReference type="GO" id="GO:0005737">
    <property type="term" value="C:cytoplasm"/>
    <property type="evidence" value="ECO:0007669"/>
    <property type="project" value="TreeGrafter"/>
</dbReference>
<evidence type="ECO:0000256" key="1">
    <source>
        <dbReference type="PIRSR" id="PIRSR613078-2"/>
    </source>
</evidence>
<feature type="binding site" evidence="1">
    <location>
        <begin position="9"/>
        <end position="16"/>
    </location>
    <ligand>
        <name>substrate</name>
    </ligand>
</feature>
<dbReference type="InterPro" id="IPR050275">
    <property type="entry name" value="PGM_Phosphatase"/>
</dbReference>
<dbReference type="InterPro" id="IPR013078">
    <property type="entry name" value="His_Pase_superF_clade-1"/>
</dbReference>
<dbReference type="AlphaFoldDB" id="K1XKN7"/>
<proteinExistence type="predicted"/>
<accession>K1XKN7</accession>
<evidence type="ECO:0000313" key="2">
    <source>
        <dbReference type="EMBL" id="EKD25662.1"/>
    </source>
</evidence>
<dbReference type="Pfam" id="PF00300">
    <property type="entry name" value="His_Phos_1"/>
    <property type="match status" value="1"/>
</dbReference>
<organism evidence="2">
    <name type="scientific">uncultured bacterium</name>
    <name type="common">gcode 4</name>
    <dbReference type="NCBI Taxonomy" id="1234023"/>
    <lineage>
        <taxon>Bacteria</taxon>
        <taxon>environmental samples</taxon>
    </lineage>
</organism>
<dbReference type="InterPro" id="IPR029033">
    <property type="entry name" value="His_PPase_superfam"/>
</dbReference>
<dbReference type="SMART" id="SM00855">
    <property type="entry name" value="PGAM"/>
    <property type="match status" value="1"/>
</dbReference>
<dbReference type="PANTHER" id="PTHR48100">
    <property type="entry name" value="BROAD-SPECIFICITY PHOSPHATASE YOR283W-RELATED"/>
    <property type="match status" value="1"/>
</dbReference>
<dbReference type="EMBL" id="AMFJ01036013">
    <property type="protein sequence ID" value="EKD25662.1"/>
    <property type="molecule type" value="Genomic_DNA"/>
</dbReference>
<dbReference type="Gene3D" id="3.40.50.1240">
    <property type="entry name" value="Phosphoglycerate mutase-like"/>
    <property type="match status" value="1"/>
</dbReference>
<name>K1XKN7_9BACT</name>
<dbReference type="CDD" id="cd07067">
    <property type="entry name" value="HP_PGM_like"/>
    <property type="match status" value="1"/>
</dbReference>
<dbReference type="SUPFAM" id="SSF53254">
    <property type="entry name" value="Phosphoglycerate mutase-like"/>
    <property type="match status" value="1"/>
</dbReference>
<reference evidence="2" key="1">
    <citation type="journal article" date="2012" name="Science">
        <title>Fermentation, hydrogen, and sulfur metabolism in multiple uncultivated bacterial phyla.</title>
        <authorList>
            <person name="Wrighton K.C."/>
            <person name="Thomas B.C."/>
            <person name="Sharon I."/>
            <person name="Miller C.S."/>
            <person name="Castelle C.J."/>
            <person name="VerBerkmoes N.C."/>
            <person name="Wilkins M.J."/>
            <person name="Hettich R.L."/>
            <person name="Lipton M.S."/>
            <person name="Williams K.H."/>
            <person name="Long P.E."/>
            <person name="Banfield J.F."/>
        </authorList>
    </citation>
    <scope>NUCLEOTIDE SEQUENCE [LARGE SCALE GENOMIC DNA]</scope>
</reference>
<sequence length="195" mass="22876">MKFELVFIRHGESTGNAIHETHNKDIDFLLELTEKGKQQASITKETLQNETFDSIFCSDMIRTKQTAEIIFGDTYDILYDERLREAFLSTDKDFVINYKEIPKTERVPMRLKWFENGEPFAMQIERMKKFIDMILTGKYGYKIAIITSAWCVRTLDCIFNNMSLEDALYAKKTDNSWVKRFFITKDENGIQSTSV</sequence>
<comment type="caution">
    <text evidence="2">The sequence shown here is derived from an EMBL/GenBank/DDBJ whole genome shotgun (WGS) entry which is preliminary data.</text>
</comment>
<gene>
    <name evidence="2" type="ORF">ACD_80C00006G0009</name>
</gene>